<evidence type="ECO:0000256" key="10">
    <source>
        <dbReference type="SAM" id="SignalP"/>
    </source>
</evidence>
<evidence type="ECO:0000256" key="4">
    <source>
        <dbReference type="ARBA" id="ARBA00022737"/>
    </source>
</evidence>
<dbReference type="PROSITE" id="PS51051">
    <property type="entry name" value="DSL"/>
    <property type="match status" value="1"/>
</dbReference>
<feature type="chain" id="PRO_5013676164" description="Delta-like protein" evidence="10">
    <location>
        <begin position="32"/>
        <end position="258"/>
    </location>
</feature>
<keyword evidence="7" id="KW-0325">Glycoprotein</keyword>
<evidence type="ECO:0000256" key="8">
    <source>
        <dbReference type="PROSITE-ProRule" id="PRU00377"/>
    </source>
</evidence>
<reference evidence="12" key="1">
    <citation type="submission" date="2017-07" db="EMBL/GenBank/DDBJ databases">
        <authorList>
            <person name="Mikheyev A."/>
            <person name="Grau M."/>
        </authorList>
    </citation>
    <scope>NUCLEOTIDE SEQUENCE</scope>
    <source>
        <tissue evidence="12">Venom_gland</tissue>
    </source>
</reference>
<keyword evidence="5 9" id="KW-1133">Transmembrane helix</keyword>
<dbReference type="InterPro" id="IPR011651">
    <property type="entry name" value="Notch_ligand_N"/>
</dbReference>
<dbReference type="GO" id="GO:0016020">
    <property type="term" value="C:membrane"/>
    <property type="evidence" value="ECO:0007669"/>
    <property type="project" value="UniProtKB-SubCell"/>
</dbReference>
<dbReference type="Gene3D" id="2.10.25.140">
    <property type="match status" value="1"/>
</dbReference>
<comment type="subcellular location">
    <subcellularLocation>
        <location evidence="9">Membrane</location>
        <topology evidence="9">Single-pass type I membrane protein</topology>
    </subcellularLocation>
</comment>
<organism evidence="12">
    <name type="scientific">Micrurus corallinus</name>
    <name type="common">Brazilian coral snake</name>
    <dbReference type="NCBI Taxonomy" id="54390"/>
    <lineage>
        <taxon>Eukaryota</taxon>
        <taxon>Metazoa</taxon>
        <taxon>Chordata</taxon>
        <taxon>Craniata</taxon>
        <taxon>Vertebrata</taxon>
        <taxon>Euteleostomi</taxon>
        <taxon>Lepidosauria</taxon>
        <taxon>Squamata</taxon>
        <taxon>Bifurcata</taxon>
        <taxon>Unidentata</taxon>
        <taxon>Episquamata</taxon>
        <taxon>Toxicofera</taxon>
        <taxon>Serpentes</taxon>
        <taxon>Colubroidea</taxon>
        <taxon>Elapidae</taxon>
        <taxon>Elapinae</taxon>
        <taxon>Micrurus</taxon>
    </lineage>
</organism>
<dbReference type="GO" id="GO:0007219">
    <property type="term" value="P:Notch signaling pathway"/>
    <property type="evidence" value="ECO:0007669"/>
    <property type="project" value="InterPro"/>
</dbReference>
<comment type="function">
    <text evidence="9">Putative Notch ligand involved in the mediation of Notch signaling.</text>
</comment>
<evidence type="ECO:0000256" key="1">
    <source>
        <dbReference type="ARBA" id="ARBA00022473"/>
    </source>
</evidence>
<sequence length="258" mass="29425">MLDCDGRHWALFAAALRLWLLLTLWTQVSQSTGYFELQINSVKNVNGELLNGECCDGMKPPTNVDCTRDECDTYVKVCLKEYQAKITPIGTCSYGSGSTPVLGGNTFYLNSRNFHQGKNHDMGRIVIPFQFAWPRSFTLIIEAWDWDNETKADEKLLIDRVSSAGMINPEDRWTTLQLNGHVAHFEAQIRVKCDENYYGPQCNKFCGPRDDFVGHYTCDQNGNKACMEGWIGDECKQGTIFLMYYNATVILNCDMFLW</sequence>
<keyword evidence="1 9" id="KW-0217">Developmental protein</keyword>
<feature type="disulfide bond" evidence="8">
    <location>
        <begin position="193"/>
        <end position="202"/>
    </location>
</feature>
<feature type="signal peptide" evidence="10">
    <location>
        <begin position="1"/>
        <end position="31"/>
    </location>
</feature>
<protein>
    <recommendedName>
        <fullName evidence="9">Delta-like protein</fullName>
    </recommendedName>
</protein>
<accession>A0A2D4ET82</accession>
<evidence type="ECO:0000259" key="11">
    <source>
        <dbReference type="PROSITE" id="PS51051"/>
    </source>
</evidence>
<keyword evidence="4 9" id="KW-0677">Repeat</keyword>
<dbReference type="SMART" id="SM00051">
    <property type="entry name" value="DSL"/>
    <property type="match status" value="1"/>
</dbReference>
<evidence type="ECO:0000256" key="7">
    <source>
        <dbReference type="ARBA" id="ARBA00023180"/>
    </source>
</evidence>
<keyword evidence="3 9" id="KW-0812">Transmembrane</keyword>
<name>A0A2D4ET82_MICCO</name>
<proteinExistence type="predicted"/>
<keyword evidence="6 8" id="KW-1015">Disulfide bond</keyword>
<evidence type="ECO:0000313" key="12">
    <source>
        <dbReference type="EMBL" id="LAA38461.1"/>
    </source>
</evidence>
<feature type="domain" description="DSL" evidence="11">
    <location>
        <begin position="191"/>
        <end position="235"/>
    </location>
</feature>
<reference evidence="12" key="2">
    <citation type="submission" date="2017-11" db="EMBL/GenBank/DDBJ databases">
        <title>Coralsnake Venomics: Analyses of Venom Gland Transcriptomes and Proteomes of Six Brazilian Taxa.</title>
        <authorList>
            <person name="Aird S.D."/>
            <person name="Jorge da Silva N."/>
            <person name="Qiu L."/>
            <person name="Villar-Briones A."/>
            <person name="Aparecida-Saddi V."/>
            <person name="Campos-Telles M.P."/>
            <person name="Grau M."/>
            <person name="Mikheyev A.S."/>
        </authorList>
    </citation>
    <scope>NUCLEOTIDE SEQUENCE</scope>
    <source>
        <tissue evidence="12">Venom_gland</tissue>
    </source>
</reference>
<evidence type="ECO:0000256" key="2">
    <source>
        <dbReference type="ARBA" id="ARBA00022536"/>
    </source>
</evidence>
<dbReference type="Pfam" id="PF07657">
    <property type="entry name" value="MNNL"/>
    <property type="match status" value="1"/>
</dbReference>
<dbReference type="InterPro" id="IPR001774">
    <property type="entry name" value="DSL"/>
</dbReference>
<feature type="disulfide bond" evidence="8">
    <location>
        <begin position="206"/>
        <end position="218"/>
    </location>
</feature>
<dbReference type="Pfam" id="PF01414">
    <property type="entry name" value="DSL"/>
    <property type="match status" value="1"/>
</dbReference>
<evidence type="ECO:0000256" key="5">
    <source>
        <dbReference type="ARBA" id="ARBA00022989"/>
    </source>
</evidence>
<dbReference type="AlphaFoldDB" id="A0A2D4ET82"/>
<evidence type="ECO:0000256" key="9">
    <source>
        <dbReference type="RuleBase" id="RU280815"/>
    </source>
</evidence>
<keyword evidence="9" id="KW-0472">Membrane</keyword>
<evidence type="ECO:0000256" key="3">
    <source>
        <dbReference type="ARBA" id="ARBA00022692"/>
    </source>
</evidence>
<keyword evidence="9 10" id="KW-0732">Signal</keyword>
<dbReference type="EMBL" id="IACJ01024339">
    <property type="protein sequence ID" value="LAA38461.1"/>
    <property type="molecule type" value="Transcribed_RNA"/>
</dbReference>
<keyword evidence="2 9" id="KW-0245">EGF-like domain</keyword>
<feature type="disulfide bond" evidence="8">
    <location>
        <begin position="226"/>
        <end position="235"/>
    </location>
</feature>
<evidence type="ECO:0000256" key="6">
    <source>
        <dbReference type="ARBA" id="ARBA00023157"/>
    </source>
</evidence>
<dbReference type="FunFam" id="2.60.40.3510:FF:000006">
    <property type="entry name" value="Delta-like protein"/>
    <property type="match status" value="1"/>
</dbReference>
<dbReference type="FunFam" id="2.10.25.140:FF:000001">
    <property type="entry name" value="Delta-like protein"/>
    <property type="match status" value="1"/>
</dbReference>
<dbReference type="Gene3D" id="2.60.40.3510">
    <property type="match status" value="1"/>
</dbReference>